<dbReference type="Pfam" id="PF05949">
    <property type="entry name" value="DUF881"/>
    <property type="match status" value="1"/>
</dbReference>
<keyword evidence="2" id="KW-0175">Coiled coil</keyword>
<name>A0ABS5PRQ5_9FIRM</name>
<reference evidence="3 4" key="1">
    <citation type="submission" date="2021-05" db="EMBL/GenBank/DDBJ databases">
        <title>Fusibacter ferrireducens sp. nov., an anaerobic, sulfur- and Fe-reducing bacterium isolated from the mangrove sediment.</title>
        <authorList>
            <person name="Qiu D."/>
        </authorList>
    </citation>
    <scope>NUCLEOTIDE SEQUENCE [LARGE SCALE GENOMIC DNA]</scope>
    <source>
        <strain evidence="3 4">DSM 12116</strain>
    </source>
</reference>
<comment type="caution">
    <text evidence="3">The sequence shown here is derived from an EMBL/GenBank/DDBJ whole genome shotgun (WGS) entry which is preliminary data.</text>
</comment>
<dbReference type="Proteomes" id="UP000746471">
    <property type="component" value="Unassembled WGS sequence"/>
</dbReference>
<feature type="coiled-coil region" evidence="2">
    <location>
        <begin position="47"/>
        <end position="81"/>
    </location>
</feature>
<evidence type="ECO:0000256" key="1">
    <source>
        <dbReference type="ARBA" id="ARBA00009108"/>
    </source>
</evidence>
<dbReference type="EMBL" id="JAHBCL010000021">
    <property type="protein sequence ID" value="MBS7527542.1"/>
    <property type="molecule type" value="Genomic_DNA"/>
</dbReference>
<dbReference type="RefSeq" id="WP_213237403.1">
    <property type="nucleotide sequence ID" value="NZ_JAHBCL010000021.1"/>
</dbReference>
<keyword evidence="4" id="KW-1185">Reference proteome</keyword>
<dbReference type="PANTHER" id="PTHR37313:SF2">
    <property type="entry name" value="UPF0749 PROTEIN YLXX"/>
    <property type="match status" value="1"/>
</dbReference>
<evidence type="ECO:0000313" key="4">
    <source>
        <dbReference type="Proteomes" id="UP000746471"/>
    </source>
</evidence>
<evidence type="ECO:0000313" key="3">
    <source>
        <dbReference type="EMBL" id="MBS7527542.1"/>
    </source>
</evidence>
<comment type="similarity">
    <text evidence="1">Belongs to the UPF0749 family.</text>
</comment>
<accession>A0ABS5PRQ5</accession>
<evidence type="ECO:0000256" key="2">
    <source>
        <dbReference type="SAM" id="Coils"/>
    </source>
</evidence>
<proteinExistence type="inferred from homology"/>
<protein>
    <submittedName>
        <fullName evidence="3">DUF881 domain-containing protein</fullName>
    </submittedName>
</protein>
<dbReference type="InterPro" id="IPR010273">
    <property type="entry name" value="DUF881"/>
</dbReference>
<gene>
    <name evidence="3" type="ORF">KHM83_12730</name>
</gene>
<dbReference type="Gene3D" id="3.30.70.1880">
    <property type="entry name" value="Protein of unknown function DUF881"/>
    <property type="match status" value="1"/>
</dbReference>
<dbReference type="PANTHER" id="PTHR37313">
    <property type="entry name" value="UPF0749 PROTEIN RV1825"/>
    <property type="match status" value="1"/>
</dbReference>
<sequence>MRLSSFQKLILFLTVLLGILIAIQYRITNAGFKYMSIKEMYANSIELEVQRAEVEQLHSKIEALETQIQTYQTANDSERINFEKVLSDELENAQLISGLTDVEGPGVVIIVDDGTRELNFNESPDNIMVHDLDIRAMVDDLRNAGAEAISINGQRVIFNKSNIQCTGPTIKINDQIYAPPYIITAIGDRRFLESAINAPGSYSENLRNWGVYVEVNTSISITIPAFSGEVNYRYLY</sequence>
<organism evidence="3 4">
    <name type="scientific">Fusibacter paucivorans</name>
    <dbReference type="NCBI Taxonomy" id="76009"/>
    <lineage>
        <taxon>Bacteria</taxon>
        <taxon>Bacillati</taxon>
        <taxon>Bacillota</taxon>
        <taxon>Clostridia</taxon>
        <taxon>Eubacteriales</taxon>
        <taxon>Eubacteriales Family XII. Incertae Sedis</taxon>
        <taxon>Fusibacter</taxon>
    </lineage>
</organism>